<protein>
    <submittedName>
        <fullName evidence="1">Uncharacterized protein</fullName>
    </submittedName>
</protein>
<dbReference type="Proteomes" id="UP000248741">
    <property type="component" value="Chromosome 1"/>
</dbReference>
<evidence type="ECO:0000313" key="1">
    <source>
        <dbReference type="EMBL" id="SQG49922.1"/>
    </source>
</evidence>
<reference evidence="1 2" key="1">
    <citation type="submission" date="2018-06" db="EMBL/GenBank/DDBJ databases">
        <authorList>
            <consortium name="Pathogen Informatics"/>
            <person name="Doyle S."/>
        </authorList>
    </citation>
    <scope>NUCLEOTIDE SEQUENCE [LARGE SCALE GENOMIC DNA]</scope>
    <source>
        <strain evidence="1 2">NCTC7908</strain>
    </source>
</reference>
<proteinExistence type="predicted"/>
<accession>A0ABD7MQE1</accession>
<name>A0ABD7MQE1_CORUL</name>
<organism evidence="1 2">
    <name type="scientific">Corynebacterium ulcerans</name>
    <dbReference type="NCBI Taxonomy" id="65058"/>
    <lineage>
        <taxon>Bacteria</taxon>
        <taxon>Bacillati</taxon>
        <taxon>Actinomycetota</taxon>
        <taxon>Actinomycetes</taxon>
        <taxon>Mycobacteriales</taxon>
        <taxon>Corynebacteriaceae</taxon>
        <taxon>Corynebacterium</taxon>
    </lineage>
</organism>
<dbReference type="EMBL" id="LS483400">
    <property type="protein sequence ID" value="SQG49922.1"/>
    <property type="molecule type" value="Genomic_DNA"/>
</dbReference>
<gene>
    <name evidence="1" type="ORF">NCTC7908_00148</name>
</gene>
<evidence type="ECO:0000313" key="2">
    <source>
        <dbReference type="Proteomes" id="UP000248741"/>
    </source>
</evidence>
<sequence length="91" mass="10325">MVVVKSPGQNVFLGGRFMTILWEVRRELWGGRRHAKSRGGERNDGCLTSDEGEETHWWFGLDNNVANMGCCGPISVGKDVTMWVRRRDEVS</sequence>
<dbReference type="AlphaFoldDB" id="A0ABD7MQE1"/>